<accession>A0A6G9LB98</accession>
<sequence length="227" mass="24746">MSRASSACRGSFICVNKPAERKRLMRCCPACTKRHAQLVDPKCPVCRGAGVVRLGPAALALHEPEVVAHAVAIALEAEARDIDLKLTRSDDRLTPLRNTVKALTEAGILDYGVRIPTAVQKVVEKSHTAEELAARLTEVIIVDVDAKLINAPACEYDPHDRPNARGLPTLSANGHPSHLAQLTDPAEIGESTAERHTRRSTQQRRAQMLVAAVPETIKIKRKRKADK</sequence>
<dbReference type="Proteomes" id="UP000502306">
    <property type="component" value="Segment"/>
</dbReference>
<gene>
    <name evidence="1" type="primary">68</name>
    <name evidence="1" type="ORF">SEA_JKERNS_68</name>
</gene>
<evidence type="ECO:0000313" key="1">
    <source>
        <dbReference type="EMBL" id="QIQ62880.1"/>
    </source>
</evidence>
<reference evidence="1 2" key="1">
    <citation type="submission" date="2020-02" db="EMBL/GenBank/DDBJ databases">
        <authorList>
            <person name="Geistkemper T.D."/>
            <person name="Sullivan K.E."/>
            <person name="Friedman J.A."/>
            <person name="Miller J.M."/>
            <person name="Boury N.M."/>
            <person name="Peters N.T."/>
            <person name="Kistler A.L."/>
            <person name="Garlena R.A."/>
            <person name="Russell D.A."/>
            <person name="Pope W.H."/>
            <person name="Jacobs-Sera D."/>
            <person name="Hatfull G.F."/>
        </authorList>
    </citation>
    <scope>NUCLEOTIDE SEQUENCE [LARGE SCALE GENOMIC DNA]</scope>
</reference>
<dbReference type="EMBL" id="MT114161">
    <property type="protein sequence ID" value="QIQ62880.1"/>
    <property type="molecule type" value="Genomic_DNA"/>
</dbReference>
<protein>
    <submittedName>
        <fullName evidence="1">Uncharacterized protein</fullName>
    </submittedName>
</protein>
<proteinExistence type="predicted"/>
<name>A0A6G9LB98_9CAUD</name>
<organism evidence="1 2">
    <name type="scientific">Arthrobacter phage JKerns</name>
    <dbReference type="NCBI Taxonomy" id="2719212"/>
    <lineage>
        <taxon>Viruses</taxon>
        <taxon>Duplodnaviria</taxon>
        <taxon>Heunggongvirae</taxon>
        <taxon>Uroviricota</taxon>
        <taxon>Caudoviricetes</taxon>
        <taxon>Berryhillviridae</taxon>
        <taxon>Marthavirus</taxon>
        <taxon>Marthavirus zartrosa</taxon>
    </lineage>
</organism>
<evidence type="ECO:0000313" key="2">
    <source>
        <dbReference type="Proteomes" id="UP000502306"/>
    </source>
</evidence>